<dbReference type="InterPro" id="IPR017871">
    <property type="entry name" value="ABC_transporter-like_CS"/>
</dbReference>
<evidence type="ECO:0000256" key="5">
    <source>
        <dbReference type="ARBA" id="ARBA00022741"/>
    </source>
</evidence>
<evidence type="ECO:0000256" key="6">
    <source>
        <dbReference type="ARBA" id="ARBA00022840"/>
    </source>
</evidence>
<dbReference type="PROSITE" id="PS00211">
    <property type="entry name" value="ABC_TRANSPORTER_1"/>
    <property type="match status" value="1"/>
</dbReference>
<reference evidence="10 11" key="1">
    <citation type="submission" date="2022-12" db="EMBL/GenBank/DDBJ databases">
        <title>Metagenome assembled genome from gulf of manar.</title>
        <authorList>
            <person name="Kohli P."/>
            <person name="Pk S."/>
            <person name="Venkata Ramana C."/>
            <person name="Sasikala C."/>
        </authorList>
    </citation>
    <scope>NUCLEOTIDE SEQUENCE [LARGE SCALE GENOMIC DNA]</scope>
    <source>
        <strain evidence="10">JB008</strain>
    </source>
</reference>
<dbReference type="PANTHER" id="PTHR43790">
    <property type="entry name" value="CARBOHYDRATE TRANSPORT ATP-BINDING PROTEIN MG119-RELATED"/>
    <property type="match status" value="1"/>
</dbReference>
<dbReference type="InterPro" id="IPR003439">
    <property type="entry name" value="ABC_transporter-like_ATP-bd"/>
</dbReference>
<dbReference type="Proteomes" id="UP001221217">
    <property type="component" value="Unassembled WGS sequence"/>
</dbReference>
<evidence type="ECO:0000256" key="7">
    <source>
        <dbReference type="ARBA" id="ARBA00022967"/>
    </source>
</evidence>
<feature type="domain" description="ABC transporter" evidence="9">
    <location>
        <begin position="16"/>
        <end position="254"/>
    </location>
</feature>
<dbReference type="SUPFAM" id="SSF52540">
    <property type="entry name" value="P-loop containing nucleoside triphosphate hydrolases"/>
    <property type="match status" value="2"/>
</dbReference>
<evidence type="ECO:0000256" key="1">
    <source>
        <dbReference type="ARBA" id="ARBA00022448"/>
    </source>
</evidence>
<evidence type="ECO:0000256" key="4">
    <source>
        <dbReference type="ARBA" id="ARBA00022737"/>
    </source>
</evidence>
<dbReference type="GO" id="GO:0005524">
    <property type="term" value="F:ATP binding"/>
    <property type="evidence" value="ECO:0007669"/>
    <property type="project" value="UniProtKB-KW"/>
</dbReference>
<evidence type="ECO:0000313" key="11">
    <source>
        <dbReference type="Proteomes" id="UP001221217"/>
    </source>
</evidence>
<dbReference type="GO" id="GO:0016887">
    <property type="term" value="F:ATP hydrolysis activity"/>
    <property type="evidence" value="ECO:0007669"/>
    <property type="project" value="InterPro"/>
</dbReference>
<keyword evidence="1" id="KW-0813">Transport</keyword>
<dbReference type="Gene3D" id="3.40.50.300">
    <property type="entry name" value="P-loop containing nucleotide triphosphate hydrolases"/>
    <property type="match status" value="2"/>
</dbReference>
<dbReference type="EMBL" id="JAQQAL010000034">
    <property type="protein sequence ID" value="MDC7227808.1"/>
    <property type="molecule type" value="Genomic_DNA"/>
</dbReference>
<dbReference type="PANTHER" id="PTHR43790:SF3">
    <property type="entry name" value="D-ALLOSE IMPORT ATP-BINDING PROTEIN ALSA-RELATED"/>
    <property type="match status" value="1"/>
</dbReference>
<name>A0AAJ1MJR9_9SPIO</name>
<dbReference type="CDD" id="cd03215">
    <property type="entry name" value="ABC_Carb_Monos_II"/>
    <property type="match status" value="1"/>
</dbReference>
<feature type="domain" description="ABC transporter" evidence="9">
    <location>
        <begin position="268"/>
        <end position="508"/>
    </location>
</feature>
<protein>
    <submittedName>
        <fullName evidence="10">Sugar ABC transporter ATP-binding protein</fullName>
    </submittedName>
</protein>
<keyword evidence="8" id="KW-0472">Membrane</keyword>
<dbReference type="Pfam" id="PF00005">
    <property type="entry name" value="ABC_tran"/>
    <property type="match status" value="2"/>
</dbReference>
<sequence>MSTSKENVMTDNNEVLRAANICKSFGVTKACKDISFSLSKGEIHGLIGENGSGKSTFASMLCGVYRKDSGTFYLDENEYEAHTQVEANEKGVSIIVQELGTLNGLTVAQNIFLGKEDEFTKYGILSQKKLNDTVNKILNRYGFDFINAATMIDNYDYETRKLVEIVKATHFDPKIVVVDETTTALSQDGRDILYKQIKKIKEEGNTVVFISHDLEEVLEMTDRISVFRDGVYVDTVISSESSEDDLKLLMVGREIDKKYYRTDYGESINEEVVLKTRDLSVKDKIFNIDLEVCKGEILGIGGLSDCGMHDLAKALFGAAYDASGEVFIANGNKINSIPEAIKNNIAYTSKDRDNESVILNSSIKDNICLLSLEHLRNRIVVSKRKENEFAKKFSEQMSVKMQNVNQFVSGLSGGNKQKVVLARWLGKDSDILILDSPTRGIDIKVKADIYSLMDELRKRGKTIIMISEEILELIGMCDRILILKNGKISREFLRNEELAEHDLIHAMI</sequence>
<keyword evidence="2" id="KW-1003">Cell membrane</keyword>
<keyword evidence="6 10" id="KW-0067">ATP-binding</keyword>
<dbReference type="CDD" id="cd03216">
    <property type="entry name" value="ABC_Carb_Monos_I"/>
    <property type="match status" value="1"/>
</dbReference>
<evidence type="ECO:0000256" key="2">
    <source>
        <dbReference type="ARBA" id="ARBA00022475"/>
    </source>
</evidence>
<keyword evidence="5" id="KW-0547">Nucleotide-binding</keyword>
<dbReference type="PROSITE" id="PS50893">
    <property type="entry name" value="ABC_TRANSPORTER_2"/>
    <property type="match status" value="2"/>
</dbReference>
<evidence type="ECO:0000256" key="8">
    <source>
        <dbReference type="ARBA" id="ARBA00023136"/>
    </source>
</evidence>
<dbReference type="SMART" id="SM00382">
    <property type="entry name" value="AAA"/>
    <property type="match status" value="2"/>
</dbReference>
<keyword evidence="7" id="KW-1278">Translocase</keyword>
<accession>A0AAJ1MJR9</accession>
<evidence type="ECO:0000256" key="3">
    <source>
        <dbReference type="ARBA" id="ARBA00022597"/>
    </source>
</evidence>
<keyword evidence="3" id="KW-0762">Sugar transport</keyword>
<proteinExistence type="predicted"/>
<dbReference type="AlphaFoldDB" id="A0AAJ1MJR9"/>
<keyword evidence="4" id="KW-0677">Repeat</keyword>
<gene>
    <name evidence="10" type="ORF">PQJ61_13670</name>
</gene>
<evidence type="ECO:0000313" key="10">
    <source>
        <dbReference type="EMBL" id="MDC7227808.1"/>
    </source>
</evidence>
<dbReference type="InterPro" id="IPR050107">
    <property type="entry name" value="ABC_carbohydrate_import_ATPase"/>
</dbReference>
<organism evidence="10 11">
    <name type="scientific">Candidatus Thalassospirochaeta sargassi</name>
    <dbReference type="NCBI Taxonomy" id="3119039"/>
    <lineage>
        <taxon>Bacteria</taxon>
        <taxon>Pseudomonadati</taxon>
        <taxon>Spirochaetota</taxon>
        <taxon>Spirochaetia</taxon>
        <taxon>Spirochaetales</taxon>
        <taxon>Spirochaetaceae</taxon>
        <taxon>Candidatus Thalassospirochaeta</taxon>
    </lineage>
</organism>
<dbReference type="InterPro" id="IPR027417">
    <property type="entry name" value="P-loop_NTPase"/>
</dbReference>
<comment type="caution">
    <text evidence="10">The sequence shown here is derived from an EMBL/GenBank/DDBJ whole genome shotgun (WGS) entry which is preliminary data.</text>
</comment>
<dbReference type="InterPro" id="IPR003593">
    <property type="entry name" value="AAA+_ATPase"/>
</dbReference>
<evidence type="ECO:0000259" key="9">
    <source>
        <dbReference type="PROSITE" id="PS50893"/>
    </source>
</evidence>